<dbReference type="Proteomes" id="UP001302829">
    <property type="component" value="Plasmid lp54"/>
</dbReference>
<feature type="coiled-coil region" evidence="1">
    <location>
        <begin position="147"/>
        <end position="183"/>
    </location>
</feature>
<dbReference type="EMBL" id="CP132479">
    <property type="protein sequence ID" value="WNY70946.1"/>
    <property type="molecule type" value="Genomic_DNA"/>
</dbReference>
<evidence type="ECO:0000313" key="3">
    <source>
        <dbReference type="EMBL" id="MBB6213460.1"/>
    </source>
</evidence>
<dbReference type="NCBIfam" id="NF033720">
    <property type="entry name" value="DbpB"/>
    <property type="match status" value="1"/>
</dbReference>
<dbReference type="InterPro" id="IPR038353">
    <property type="entry name" value="Decorin-db_sf"/>
</dbReference>
<evidence type="ECO:0000313" key="2">
    <source>
        <dbReference type="EMBL" id="MBB6213381.1"/>
    </source>
</evidence>
<dbReference type="AlphaFoldDB" id="A0A7W9ZKU9"/>
<dbReference type="Gene3D" id="1.20.1420.40">
    <property type="entry name" value="Decorin-binding protein"/>
    <property type="match status" value="1"/>
</dbReference>
<keyword evidence="4" id="KW-0614">Plasmid</keyword>
<reference evidence="2 5" key="1">
    <citation type="submission" date="2020-08" db="EMBL/GenBank/DDBJ databases">
        <title>Genomic Encyclopedia of Type Strains, Phase IV (KMG-IV): sequencing the most valuable type-strain genomes for metagenomic binning, comparative biology and taxonomic classification.</title>
        <authorList>
            <person name="Goeker M."/>
        </authorList>
    </citation>
    <scope>NUCLEOTIDE SEQUENCE [LARGE SCALE GENOMIC DNA]</scope>
    <source>
        <strain evidence="2 5">DSM 17989</strain>
    </source>
</reference>
<reference evidence="4 6" key="2">
    <citation type="submission" date="2023-07" db="EMBL/GenBank/DDBJ databases">
        <title>Genome sequencing of multiple Borrelia sensu lato isolates.</title>
        <authorList>
            <person name="Mongodin E.F."/>
            <person name="Rudenko N."/>
            <person name="Fraser C.M."/>
            <person name="Schutzer S."/>
            <person name="Luft B."/>
            <person name="Morgan R."/>
            <person name="Chastens S."/>
            <person name="Qiu W."/>
        </authorList>
    </citation>
    <scope>NUCLEOTIDE SEQUENCE [LARGE SCALE GENOMIC DNA]</scope>
    <source>
        <strain evidence="4 6">CA446</strain>
        <plasmid evidence="4 6">lp54</plasmid>
    </source>
</reference>
<dbReference type="EMBL" id="JACHFB010000003">
    <property type="protein sequence ID" value="MBB6213460.1"/>
    <property type="molecule type" value="Genomic_DNA"/>
</dbReference>
<dbReference type="EMBL" id="JACHFB010000003">
    <property type="protein sequence ID" value="MBB6213381.1"/>
    <property type="molecule type" value="Genomic_DNA"/>
</dbReference>
<dbReference type="InterPro" id="IPR053514">
    <property type="entry name" value="Decorin-Binding"/>
</dbReference>
<accession>A0A7W9ZKU9</accession>
<evidence type="ECO:0000313" key="6">
    <source>
        <dbReference type="Proteomes" id="UP001302829"/>
    </source>
</evidence>
<evidence type="ECO:0000256" key="1">
    <source>
        <dbReference type="SAM" id="Coils"/>
    </source>
</evidence>
<gene>
    <name evidence="4" type="primary">dbpB</name>
    <name evidence="2" type="ORF">HNP67_000876</name>
    <name evidence="3" type="ORF">HNP67_000955</name>
    <name evidence="4" type="ORF">QIA39_04580</name>
</gene>
<name>A0A7W9ZKU9_9SPIR</name>
<dbReference type="InterPro" id="IPR003332">
    <property type="entry name" value="Decorin-bd"/>
</dbReference>
<keyword evidence="1" id="KW-0175">Coiled coil</keyword>
<organism evidence="2 5">
    <name type="scientific">Borreliella californiensis</name>
    <dbReference type="NCBI Taxonomy" id="373543"/>
    <lineage>
        <taxon>Bacteria</taxon>
        <taxon>Pseudomonadati</taxon>
        <taxon>Spirochaetota</taxon>
        <taxon>Spirochaetia</taxon>
        <taxon>Spirochaetales</taxon>
        <taxon>Borreliaceae</taxon>
        <taxon>Borreliella</taxon>
    </lineage>
</organism>
<dbReference type="Pfam" id="PF02352">
    <property type="entry name" value="Decorin_bind"/>
    <property type="match status" value="1"/>
</dbReference>
<geneLocation type="plasmid" evidence="4 6">
    <name>lp54</name>
</geneLocation>
<evidence type="ECO:0000313" key="5">
    <source>
        <dbReference type="Proteomes" id="UP000536100"/>
    </source>
</evidence>
<sequence length="184" mass="20567">MKRLNLIVIALFFTPLLACNLGLIEKTKLALESSSRDLKNKILKIKEEAAKKGVRFAAFTDNKTGSKVSDGGLALREAKVQAIGETEKFLKIIEEETLKIKETGKSSQFLAMSDLMLDVVESLEEVGIKDVKPRVLEDAKSNPINTAERLLEVKVQIETQLEAIKAKQNIENEEKKNNKSKKKK</sequence>
<evidence type="ECO:0000313" key="4">
    <source>
        <dbReference type="EMBL" id="WNY70946.1"/>
    </source>
</evidence>
<dbReference type="Proteomes" id="UP000536100">
    <property type="component" value="Unassembled WGS sequence"/>
</dbReference>
<protein>
    <submittedName>
        <fullName evidence="4">Decorin-binding protein DbpB</fullName>
    </submittedName>
</protein>
<keyword evidence="6" id="KW-1185">Reference proteome</keyword>
<dbReference type="RefSeq" id="WP_184125328.1">
    <property type="nucleotide sequence ID" value="NZ_CP124075.1"/>
</dbReference>
<proteinExistence type="predicted"/>